<feature type="region of interest" description="Disordered" evidence="1">
    <location>
        <begin position="411"/>
        <end position="444"/>
    </location>
</feature>
<name>A0A9P6T9J4_9BASI</name>
<gene>
    <name evidence="2" type="ORF">CROQUDRAFT_709948</name>
</gene>
<sequence>MVGFPGKSKYLYLAPQAILLSYHVLSSPTTYDSLEKGGQLISTFPADRVGPTLEDEPKVSLGSNEVSNAPVIPGFRVASPSSKDPTKNIASEAKLEPPVSPERSLAGIRGKQESASPSKLAGEAPPSRETSDAALKKKIEAFPELLKAVNKLLQSSQEDLFKNLKGLTNGLEDGTYGDDGDAALLMFLTHDPFKSDDFIIWQHLQVFILKSLKQNQKKQQKPTVYDPKRLDQLKTNEALMNRLSSTFTAKVVEKIESVHANGELSTFIATQRGLPDYLHQSGYENGQEELWLFWPKRYAQYVAMKENYGFVKDTDAVICTKGKTQRKNYLTYLRNVTKLDHERYHSDAELAYIDFMNEWLAHAKPPFCLIFGFGVYALARCDYKSWKPWNIGQKMTVSFLDVASKLRSKARKARARLRRPRKPYSDSGTPGSAGNHANAKSLSF</sequence>
<dbReference type="Proteomes" id="UP000886653">
    <property type="component" value="Unassembled WGS sequence"/>
</dbReference>
<comment type="caution">
    <text evidence="2">The sequence shown here is derived from an EMBL/GenBank/DDBJ whole genome shotgun (WGS) entry which is preliminary data.</text>
</comment>
<protein>
    <submittedName>
        <fullName evidence="2">Uncharacterized protein</fullName>
    </submittedName>
</protein>
<keyword evidence="3" id="KW-1185">Reference proteome</keyword>
<evidence type="ECO:0000313" key="2">
    <source>
        <dbReference type="EMBL" id="KAG0144247.1"/>
    </source>
</evidence>
<reference evidence="2" key="1">
    <citation type="submission" date="2013-11" db="EMBL/GenBank/DDBJ databases">
        <title>Genome sequence of the fusiform rust pathogen reveals effectors for host alternation and coevolution with pine.</title>
        <authorList>
            <consortium name="DOE Joint Genome Institute"/>
            <person name="Smith K."/>
            <person name="Pendleton A."/>
            <person name="Kubisiak T."/>
            <person name="Anderson C."/>
            <person name="Salamov A."/>
            <person name="Aerts A."/>
            <person name="Riley R."/>
            <person name="Clum A."/>
            <person name="Lindquist E."/>
            <person name="Ence D."/>
            <person name="Campbell M."/>
            <person name="Kronenberg Z."/>
            <person name="Feau N."/>
            <person name="Dhillon B."/>
            <person name="Hamelin R."/>
            <person name="Burleigh J."/>
            <person name="Smith J."/>
            <person name="Yandell M."/>
            <person name="Nelson C."/>
            <person name="Grigoriev I."/>
            <person name="Davis J."/>
        </authorList>
    </citation>
    <scope>NUCLEOTIDE SEQUENCE</scope>
    <source>
        <strain evidence="2">G11</strain>
    </source>
</reference>
<evidence type="ECO:0000313" key="3">
    <source>
        <dbReference type="Proteomes" id="UP000886653"/>
    </source>
</evidence>
<dbReference type="AlphaFoldDB" id="A0A9P6T9J4"/>
<accession>A0A9P6T9J4</accession>
<evidence type="ECO:0000256" key="1">
    <source>
        <dbReference type="SAM" id="MobiDB-lite"/>
    </source>
</evidence>
<organism evidence="2 3">
    <name type="scientific">Cronartium quercuum f. sp. fusiforme G11</name>
    <dbReference type="NCBI Taxonomy" id="708437"/>
    <lineage>
        <taxon>Eukaryota</taxon>
        <taxon>Fungi</taxon>
        <taxon>Dikarya</taxon>
        <taxon>Basidiomycota</taxon>
        <taxon>Pucciniomycotina</taxon>
        <taxon>Pucciniomycetes</taxon>
        <taxon>Pucciniales</taxon>
        <taxon>Coleosporiaceae</taxon>
        <taxon>Cronartium</taxon>
    </lineage>
</organism>
<proteinExistence type="predicted"/>
<feature type="region of interest" description="Disordered" evidence="1">
    <location>
        <begin position="75"/>
        <end position="132"/>
    </location>
</feature>
<feature type="compositionally biased region" description="Basic residues" evidence="1">
    <location>
        <begin position="411"/>
        <end position="422"/>
    </location>
</feature>
<dbReference type="EMBL" id="MU167299">
    <property type="protein sequence ID" value="KAG0144247.1"/>
    <property type="molecule type" value="Genomic_DNA"/>
</dbReference>